<proteinExistence type="predicted"/>
<protein>
    <submittedName>
        <fullName evidence="2">Uncharacterized protein</fullName>
    </submittedName>
</protein>
<dbReference type="AlphaFoldDB" id="A0A2J7ZI64"/>
<gene>
    <name evidence="2" type="ORF">TSOC_014247</name>
</gene>
<evidence type="ECO:0000313" key="3">
    <source>
        <dbReference type="Proteomes" id="UP000236333"/>
    </source>
</evidence>
<feature type="non-terminal residue" evidence="2">
    <location>
        <position position="1"/>
    </location>
</feature>
<accession>A0A2J7ZI64</accession>
<evidence type="ECO:0000256" key="1">
    <source>
        <dbReference type="SAM" id="MobiDB-lite"/>
    </source>
</evidence>
<feature type="region of interest" description="Disordered" evidence="1">
    <location>
        <begin position="177"/>
        <end position="217"/>
    </location>
</feature>
<keyword evidence="3" id="KW-1185">Reference proteome</keyword>
<evidence type="ECO:0000313" key="2">
    <source>
        <dbReference type="EMBL" id="PNG99955.1"/>
    </source>
</evidence>
<name>A0A2J7ZI64_9CHLO</name>
<feature type="compositionally biased region" description="Gly residues" evidence="1">
    <location>
        <begin position="177"/>
        <end position="200"/>
    </location>
</feature>
<organism evidence="2 3">
    <name type="scientific">Tetrabaena socialis</name>
    <dbReference type="NCBI Taxonomy" id="47790"/>
    <lineage>
        <taxon>Eukaryota</taxon>
        <taxon>Viridiplantae</taxon>
        <taxon>Chlorophyta</taxon>
        <taxon>core chlorophytes</taxon>
        <taxon>Chlorophyceae</taxon>
        <taxon>CS clade</taxon>
        <taxon>Chlamydomonadales</taxon>
        <taxon>Tetrabaenaceae</taxon>
        <taxon>Tetrabaena</taxon>
    </lineage>
</organism>
<comment type="caution">
    <text evidence="2">The sequence shown here is derived from an EMBL/GenBank/DDBJ whole genome shotgun (WGS) entry which is preliminary data.</text>
</comment>
<sequence length="309" mass="30779">AEWLAAALAGGMTVPSAAAMAADVAAQRLWRRRTMPPHKLRGSSVMLYQQSYHDQLLRDMGRRTHRKRASWRHPLAECFMPYTAADYADIFQPDSAAVAAAAAASAVPLVNPAEAEVEIELEVEVAAVAAAVAAASTATASCCSPSQESMARRPSCGTARTGSYGTQYVGGPSSGGVGGGGGGWRWSSGGPPGWYGGSTGGEMPPGMAGSPPRGADGAVVQCAGGPGGPAATRALGLGPAAVASAPAGLASSAAVLLAPAAAAAAAPRGAQQPRAGRHCYNQTARVPLPVRHPGSGPGPGGPQSPTKLD</sequence>
<dbReference type="EMBL" id="PGGS01001886">
    <property type="protein sequence ID" value="PNG99955.1"/>
    <property type="molecule type" value="Genomic_DNA"/>
</dbReference>
<reference evidence="2 3" key="1">
    <citation type="journal article" date="2017" name="Mol. Biol. Evol.">
        <title>The 4-celled Tetrabaena socialis nuclear genome reveals the essential components for genetic control of cell number at the origin of multicellularity in the volvocine lineage.</title>
        <authorList>
            <person name="Featherston J."/>
            <person name="Arakaki Y."/>
            <person name="Hanschen E.R."/>
            <person name="Ferris P.J."/>
            <person name="Michod R.E."/>
            <person name="Olson B.J.S.C."/>
            <person name="Nozaki H."/>
            <person name="Durand P.M."/>
        </authorList>
    </citation>
    <scope>NUCLEOTIDE SEQUENCE [LARGE SCALE GENOMIC DNA]</scope>
    <source>
        <strain evidence="2 3">NIES-571</strain>
    </source>
</reference>
<dbReference type="Proteomes" id="UP000236333">
    <property type="component" value="Unassembled WGS sequence"/>
</dbReference>
<dbReference type="OrthoDB" id="66881at2759"/>
<feature type="region of interest" description="Disordered" evidence="1">
    <location>
        <begin position="266"/>
        <end position="309"/>
    </location>
</feature>